<protein>
    <submittedName>
        <fullName evidence="2">Uncharacterized protein</fullName>
    </submittedName>
</protein>
<comment type="caution">
    <text evidence="2">The sequence shown here is derived from an EMBL/GenBank/DDBJ whole genome shotgun (WGS) entry which is preliminary data.</text>
</comment>
<proteinExistence type="predicted"/>
<accession>A0AAV7WB66</accession>
<sequence>MERASDSEEESKHENGTAPVARMAAARKSTAENTMDLAGDKEVRRAGLALTVHDKKEDGREKWKPMVERNIENWLLAFRTLACAFVEKFPQSAAALFLHEQKVHEAQYKYQEDVWLHYDEDFLEKMQT</sequence>
<evidence type="ECO:0000313" key="3">
    <source>
        <dbReference type="Proteomes" id="UP001066276"/>
    </source>
</evidence>
<reference evidence="2" key="1">
    <citation type="journal article" date="2022" name="bioRxiv">
        <title>Sequencing and chromosome-scale assembly of the giantPleurodeles waltlgenome.</title>
        <authorList>
            <person name="Brown T."/>
            <person name="Elewa A."/>
            <person name="Iarovenko S."/>
            <person name="Subramanian E."/>
            <person name="Araus A.J."/>
            <person name="Petzold A."/>
            <person name="Susuki M."/>
            <person name="Suzuki K.-i.T."/>
            <person name="Hayashi T."/>
            <person name="Toyoda A."/>
            <person name="Oliveira C."/>
            <person name="Osipova E."/>
            <person name="Leigh N.D."/>
            <person name="Simon A."/>
            <person name="Yun M.H."/>
        </authorList>
    </citation>
    <scope>NUCLEOTIDE SEQUENCE</scope>
    <source>
        <strain evidence="2">20211129_DDA</strain>
        <tissue evidence="2">Liver</tissue>
    </source>
</reference>
<feature type="compositionally biased region" description="Basic and acidic residues" evidence="1">
    <location>
        <begin position="1"/>
        <end position="15"/>
    </location>
</feature>
<feature type="region of interest" description="Disordered" evidence="1">
    <location>
        <begin position="1"/>
        <end position="38"/>
    </location>
</feature>
<keyword evidence="3" id="KW-1185">Reference proteome</keyword>
<dbReference type="Proteomes" id="UP001066276">
    <property type="component" value="Chromosome 1_2"/>
</dbReference>
<evidence type="ECO:0000256" key="1">
    <source>
        <dbReference type="SAM" id="MobiDB-lite"/>
    </source>
</evidence>
<dbReference type="EMBL" id="JANPWB010000002">
    <property type="protein sequence ID" value="KAJ1209821.1"/>
    <property type="molecule type" value="Genomic_DNA"/>
</dbReference>
<name>A0AAV7WB66_PLEWA</name>
<organism evidence="2 3">
    <name type="scientific">Pleurodeles waltl</name>
    <name type="common">Iberian ribbed newt</name>
    <dbReference type="NCBI Taxonomy" id="8319"/>
    <lineage>
        <taxon>Eukaryota</taxon>
        <taxon>Metazoa</taxon>
        <taxon>Chordata</taxon>
        <taxon>Craniata</taxon>
        <taxon>Vertebrata</taxon>
        <taxon>Euteleostomi</taxon>
        <taxon>Amphibia</taxon>
        <taxon>Batrachia</taxon>
        <taxon>Caudata</taxon>
        <taxon>Salamandroidea</taxon>
        <taxon>Salamandridae</taxon>
        <taxon>Pleurodelinae</taxon>
        <taxon>Pleurodeles</taxon>
    </lineage>
</organism>
<dbReference type="AlphaFoldDB" id="A0AAV7WB66"/>
<gene>
    <name evidence="2" type="ORF">NDU88_005193</name>
</gene>
<evidence type="ECO:0000313" key="2">
    <source>
        <dbReference type="EMBL" id="KAJ1209821.1"/>
    </source>
</evidence>